<reference evidence="2 3" key="1">
    <citation type="submission" date="2018-03" db="EMBL/GenBank/DDBJ databases">
        <title>The ancient ancestry and fast evolution of plastids.</title>
        <authorList>
            <person name="Moore K.R."/>
            <person name="Magnabosco C."/>
            <person name="Momper L."/>
            <person name="Gold D.A."/>
            <person name="Bosak T."/>
            <person name="Fournier G.P."/>
        </authorList>
    </citation>
    <scope>NUCLEOTIDE SEQUENCE [LARGE SCALE GENOMIC DNA]</scope>
    <source>
        <strain evidence="2 3">CCALA 037</strain>
    </source>
</reference>
<evidence type="ECO:0000313" key="2">
    <source>
        <dbReference type="EMBL" id="PSB57996.1"/>
    </source>
</evidence>
<dbReference type="Proteomes" id="UP000238937">
    <property type="component" value="Unassembled WGS sequence"/>
</dbReference>
<organism evidence="2 3">
    <name type="scientific">Chamaesiphon polymorphus CCALA 037</name>
    <dbReference type="NCBI Taxonomy" id="2107692"/>
    <lineage>
        <taxon>Bacteria</taxon>
        <taxon>Bacillati</taxon>
        <taxon>Cyanobacteriota</taxon>
        <taxon>Cyanophyceae</taxon>
        <taxon>Gomontiellales</taxon>
        <taxon>Chamaesiphonaceae</taxon>
        <taxon>Chamaesiphon</taxon>
    </lineage>
</organism>
<sequence>MTEDSTPYYLPAERMLPTDDSPLGTLRERRRSIALTHSEWIELKIALAREIEGRSQNSTYSPLRLEQLKQLLGRLREESD</sequence>
<dbReference type="RefSeq" id="WP_106301703.1">
    <property type="nucleotide sequence ID" value="NZ_PVWO01000052.1"/>
</dbReference>
<dbReference type="AlphaFoldDB" id="A0A2T1GJX8"/>
<keyword evidence="3" id="KW-1185">Reference proteome</keyword>
<evidence type="ECO:0000256" key="1">
    <source>
        <dbReference type="SAM" id="MobiDB-lite"/>
    </source>
</evidence>
<protein>
    <submittedName>
        <fullName evidence="2">Uncharacterized protein</fullName>
    </submittedName>
</protein>
<accession>A0A2T1GJX8</accession>
<comment type="caution">
    <text evidence="2">The sequence shown here is derived from an EMBL/GenBank/DDBJ whole genome shotgun (WGS) entry which is preliminary data.</text>
</comment>
<gene>
    <name evidence="2" type="ORF">C7B77_06410</name>
</gene>
<evidence type="ECO:0000313" key="3">
    <source>
        <dbReference type="Proteomes" id="UP000238937"/>
    </source>
</evidence>
<name>A0A2T1GJX8_9CYAN</name>
<dbReference type="EMBL" id="PVWO01000052">
    <property type="protein sequence ID" value="PSB57996.1"/>
    <property type="molecule type" value="Genomic_DNA"/>
</dbReference>
<proteinExistence type="predicted"/>
<feature type="region of interest" description="Disordered" evidence="1">
    <location>
        <begin position="1"/>
        <end position="23"/>
    </location>
</feature>